<organism evidence="2 3">
    <name type="scientific">Parablautia muri</name>
    <dbReference type="NCBI Taxonomy" id="2320879"/>
    <lineage>
        <taxon>Bacteria</taxon>
        <taxon>Bacillati</taxon>
        <taxon>Bacillota</taxon>
        <taxon>Clostridia</taxon>
        <taxon>Lachnospirales</taxon>
        <taxon>Lachnospiraceae</taxon>
        <taxon>Parablautia</taxon>
    </lineage>
</organism>
<sequence length="553" mass="62786">MNIVEMKRRAVANDWQPLFVVEYCKHNLAICRAEEWGINMDEMKKDAMTPENATSSGMDGGGQDPVNNFMNDSLMDNNYMDHNAMGNNPKNKNPKDMVKFIIPAAVCVVLVLLLIGVTVATGVFGNKNDVILDALGKTFTESAEAMGDTWRLDGYEDMFSDKQAYMEADLTLADSVQMGMEINIDQELYNAHMDIGYYGFSLLEADLYIDEYEILLGMPGLIDKVFYVDRDTFDGDIERLALEYDLDEAAVESLKSLNMGSKDLVNANEEMEMAGQQLKDAVLAILKKAEIKKADGKKLTVDGKERSCKGYVLTITGRQAAEVFLTCKDIYEGNTAFQNYINQLWMGMEGYSSVEELLEYENPAQELQRYADELVEEGDTDIYFYVYKDVLAQIYCEDGEVVLEWNIQGGNFPLENMEFSLTTDSTDFVITRTGSVKGDKYLADYELEVDGDELALNVERSKKDGDFRFELIYGYDEMLLEGGIKEGKTGVEFTIEIDTFELDGEEILRGDILFSKEYEEEIVKPEGEKVNVMDLTEDDWYEILWEISENLYY</sequence>
<keyword evidence="1" id="KW-0472">Membrane</keyword>
<keyword evidence="3" id="KW-1185">Reference proteome</keyword>
<evidence type="ECO:0000256" key="1">
    <source>
        <dbReference type="SAM" id="Phobius"/>
    </source>
</evidence>
<reference evidence="2" key="1">
    <citation type="submission" date="2018-09" db="EMBL/GenBank/DDBJ databases">
        <title>Murine metabolic-syndrome-specific gut microbial biobank.</title>
        <authorList>
            <person name="Liu C."/>
        </authorList>
    </citation>
    <scope>NUCLEOTIDE SEQUENCE</scope>
    <source>
        <strain evidence="2">D42-62</strain>
    </source>
</reference>
<evidence type="ECO:0000313" key="2">
    <source>
        <dbReference type="EMBL" id="NBJ94116.1"/>
    </source>
</evidence>
<dbReference type="RefSeq" id="WP_160561156.1">
    <property type="nucleotide sequence ID" value="NZ_QZDT01000030.1"/>
</dbReference>
<dbReference type="Proteomes" id="UP001154420">
    <property type="component" value="Unassembled WGS sequence"/>
</dbReference>
<accession>A0A9X5BI06</accession>
<keyword evidence="1" id="KW-1133">Transmembrane helix</keyword>
<gene>
    <name evidence="2" type="ORF">D5281_16360</name>
</gene>
<dbReference type="EMBL" id="QZDT01000030">
    <property type="protein sequence ID" value="NBJ94116.1"/>
    <property type="molecule type" value="Genomic_DNA"/>
</dbReference>
<name>A0A9X5BI06_9FIRM</name>
<keyword evidence="1" id="KW-0812">Transmembrane</keyword>
<protein>
    <submittedName>
        <fullName evidence="2">Uncharacterized protein</fullName>
    </submittedName>
</protein>
<evidence type="ECO:0000313" key="3">
    <source>
        <dbReference type="Proteomes" id="UP001154420"/>
    </source>
</evidence>
<dbReference type="OrthoDB" id="2002705at2"/>
<proteinExistence type="predicted"/>
<comment type="caution">
    <text evidence="2">The sequence shown here is derived from an EMBL/GenBank/DDBJ whole genome shotgun (WGS) entry which is preliminary data.</text>
</comment>
<dbReference type="AlphaFoldDB" id="A0A9X5BI06"/>
<feature type="transmembrane region" description="Helical" evidence="1">
    <location>
        <begin position="100"/>
        <end position="124"/>
    </location>
</feature>